<sequence length="85" mass="8993">MPAARSCSPRALVAVYLVQALGLATAKQAALGFAFGIFAEEVTLLRNVNCATAKYKQPAVRPRTALFGLVWITVRTTGEGAVDLV</sequence>
<evidence type="ECO:0000313" key="2">
    <source>
        <dbReference type="EMBL" id="MBW62368.1"/>
    </source>
</evidence>
<name>A0A2M4CBP1_9DIPT</name>
<evidence type="ECO:0000256" key="1">
    <source>
        <dbReference type="SAM" id="SignalP"/>
    </source>
</evidence>
<feature type="signal peptide" evidence="1">
    <location>
        <begin position="1"/>
        <end position="26"/>
    </location>
</feature>
<organism evidence="2">
    <name type="scientific">Anopheles marajoara</name>
    <dbReference type="NCBI Taxonomy" id="58244"/>
    <lineage>
        <taxon>Eukaryota</taxon>
        <taxon>Metazoa</taxon>
        <taxon>Ecdysozoa</taxon>
        <taxon>Arthropoda</taxon>
        <taxon>Hexapoda</taxon>
        <taxon>Insecta</taxon>
        <taxon>Pterygota</taxon>
        <taxon>Neoptera</taxon>
        <taxon>Endopterygota</taxon>
        <taxon>Diptera</taxon>
        <taxon>Nematocera</taxon>
        <taxon>Culicoidea</taxon>
        <taxon>Culicidae</taxon>
        <taxon>Anophelinae</taxon>
        <taxon>Anopheles</taxon>
    </lineage>
</organism>
<keyword evidence="1" id="KW-0732">Signal</keyword>
<feature type="chain" id="PRO_5014708046" evidence="1">
    <location>
        <begin position="27"/>
        <end position="85"/>
    </location>
</feature>
<reference evidence="2" key="1">
    <citation type="submission" date="2018-01" db="EMBL/GenBank/DDBJ databases">
        <title>An insight into the sialome of Amazonian anophelines.</title>
        <authorList>
            <person name="Ribeiro J.M."/>
            <person name="Scarpassa V."/>
            <person name="Calvo E."/>
        </authorList>
    </citation>
    <scope>NUCLEOTIDE SEQUENCE</scope>
    <source>
        <tissue evidence="2">Salivary glands</tissue>
    </source>
</reference>
<accession>A0A2M4CBP1</accession>
<proteinExistence type="predicted"/>
<dbReference type="EMBL" id="GGFJ01013227">
    <property type="protein sequence ID" value="MBW62368.1"/>
    <property type="molecule type" value="Transcribed_RNA"/>
</dbReference>
<dbReference type="AlphaFoldDB" id="A0A2M4CBP1"/>
<protein>
    <submittedName>
        <fullName evidence="2">Putative secreted protein</fullName>
    </submittedName>
</protein>